<gene>
    <name evidence="3" type="ORF">GCM10008111_18020</name>
</gene>
<dbReference type="SMART" id="SM00278">
    <property type="entry name" value="HhH1"/>
    <property type="match status" value="2"/>
</dbReference>
<evidence type="ECO:0000256" key="1">
    <source>
        <dbReference type="SAM" id="SignalP"/>
    </source>
</evidence>
<feature type="domain" description="Helix-hairpin-helix DNA-binding motif class 1" evidence="2">
    <location>
        <begin position="49"/>
        <end position="68"/>
    </location>
</feature>
<dbReference type="PANTHER" id="PTHR21180:SF32">
    <property type="entry name" value="ENDONUCLEASE_EXONUCLEASE_PHOSPHATASE FAMILY DOMAIN-CONTAINING PROTEIN 1"/>
    <property type="match status" value="1"/>
</dbReference>
<feature type="signal peptide" evidence="1">
    <location>
        <begin position="1"/>
        <end position="22"/>
    </location>
</feature>
<dbReference type="RefSeq" id="WP_189482702.1">
    <property type="nucleotide sequence ID" value="NZ_BMYR01000007.1"/>
</dbReference>
<dbReference type="Proteomes" id="UP000634667">
    <property type="component" value="Unassembled WGS sequence"/>
</dbReference>
<dbReference type="SUPFAM" id="SSF47781">
    <property type="entry name" value="RuvA domain 2-like"/>
    <property type="match status" value="1"/>
</dbReference>
<proteinExistence type="predicted"/>
<feature type="chain" id="PRO_5045792601" description="Helix-hairpin-helix DNA-binding motif class 1 domain-containing protein" evidence="1">
    <location>
        <begin position="23"/>
        <end position="102"/>
    </location>
</feature>
<sequence>MKQIVIAVFMASLVLLANYSLANNTAQDVTRVAATAASSKLQLNKADVEQLVAIPGLGRVKAQAIVDHISQHGQITSEADLTNVKGIGEKLAARVAEYVSFD</sequence>
<name>A0ABQ2WLD0_9ALTE</name>
<dbReference type="InterPro" id="IPR010994">
    <property type="entry name" value="RuvA_2-like"/>
</dbReference>
<keyword evidence="1" id="KW-0732">Signal</keyword>
<evidence type="ECO:0000313" key="4">
    <source>
        <dbReference type="Proteomes" id="UP000634667"/>
    </source>
</evidence>
<accession>A0ABQ2WLD0</accession>
<reference evidence="4" key="1">
    <citation type="journal article" date="2019" name="Int. J. Syst. Evol. Microbiol.">
        <title>The Global Catalogue of Microorganisms (GCM) 10K type strain sequencing project: providing services to taxonomists for standard genome sequencing and annotation.</title>
        <authorList>
            <consortium name="The Broad Institute Genomics Platform"/>
            <consortium name="The Broad Institute Genome Sequencing Center for Infectious Disease"/>
            <person name="Wu L."/>
            <person name="Ma J."/>
        </authorList>
    </citation>
    <scope>NUCLEOTIDE SEQUENCE [LARGE SCALE GENOMIC DNA]</scope>
    <source>
        <strain evidence="4">KCTC 23723</strain>
    </source>
</reference>
<comment type="caution">
    <text evidence="3">The sequence shown here is derived from an EMBL/GenBank/DDBJ whole genome shotgun (WGS) entry which is preliminary data.</text>
</comment>
<dbReference type="InterPro" id="IPR051675">
    <property type="entry name" value="Endo/Exo/Phosphatase_dom_1"/>
</dbReference>
<dbReference type="Pfam" id="PF12836">
    <property type="entry name" value="HHH_3"/>
    <property type="match status" value="1"/>
</dbReference>
<dbReference type="Gene3D" id="1.10.150.320">
    <property type="entry name" value="Photosystem II 12 kDa extrinsic protein"/>
    <property type="match status" value="1"/>
</dbReference>
<dbReference type="EMBL" id="BMYR01000007">
    <property type="protein sequence ID" value="GGW62455.1"/>
    <property type="molecule type" value="Genomic_DNA"/>
</dbReference>
<dbReference type="PANTHER" id="PTHR21180">
    <property type="entry name" value="ENDONUCLEASE/EXONUCLEASE/PHOSPHATASE FAMILY DOMAIN-CONTAINING PROTEIN 1"/>
    <property type="match status" value="1"/>
</dbReference>
<feature type="domain" description="Helix-hairpin-helix DNA-binding motif class 1" evidence="2">
    <location>
        <begin position="79"/>
        <end position="98"/>
    </location>
</feature>
<protein>
    <recommendedName>
        <fullName evidence="2">Helix-hairpin-helix DNA-binding motif class 1 domain-containing protein</fullName>
    </recommendedName>
</protein>
<organism evidence="3 4">
    <name type="scientific">Alishewanella tabrizica</name>
    <dbReference type="NCBI Taxonomy" id="671278"/>
    <lineage>
        <taxon>Bacteria</taxon>
        <taxon>Pseudomonadati</taxon>
        <taxon>Pseudomonadota</taxon>
        <taxon>Gammaproteobacteria</taxon>
        <taxon>Alteromonadales</taxon>
        <taxon>Alteromonadaceae</taxon>
        <taxon>Alishewanella</taxon>
    </lineage>
</organism>
<keyword evidence="4" id="KW-1185">Reference proteome</keyword>
<evidence type="ECO:0000259" key="2">
    <source>
        <dbReference type="SMART" id="SM00278"/>
    </source>
</evidence>
<evidence type="ECO:0000313" key="3">
    <source>
        <dbReference type="EMBL" id="GGW62455.1"/>
    </source>
</evidence>
<dbReference type="InterPro" id="IPR003583">
    <property type="entry name" value="Hlx-hairpin-Hlx_DNA-bd_motif"/>
</dbReference>